<dbReference type="SUPFAM" id="SSF51735">
    <property type="entry name" value="NAD(P)-binding Rossmann-fold domains"/>
    <property type="match status" value="1"/>
</dbReference>
<dbReference type="SUPFAM" id="SSF47336">
    <property type="entry name" value="ACP-like"/>
    <property type="match status" value="2"/>
</dbReference>
<dbReference type="InterPro" id="IPR000873">
    <property type="entry name" value="AMP-dep_synth/lig_dom"/>
</dbReference>
<keyword evidence="4" id="KW-0677">Repeat</keyword>
<dbReference type="InterPro" id="IPR023213">
    <property type="entry name" value="CAT-like_dom_sf"/>
</dbReference>
<proteinExistence type="inferred from homology"/>
<dbReference type="Gene3D" id="3.40.50.720">
    <property type="entry name" value="NAD(P)-binding Rossmann-like Domain"/>
    <property type="match status" value="1"/>
</dbReference>
<dbReference type="GO" id="GO:0043041">
    <property type="term" value="P:amino acid activation for nonribosomal peptide biosynthetic process"/>
    <property type="evidence" value="ECO:0007669"/>
    <property type="project" value="TreeGrafter"/>
</dbReference>
<evidence type="ECO:0000256" key="1">
    <source>
        <dbReference type="ARBA" id="ARBA00022450"/>
    </source>
</evidence>
<dbReference type="InterPro" id="IPR013120">
    <property type="entry name" value="FAR_NAD-bd"/>
</dbReference>
<evidence type="ECO:0000256" key="4">
    <source>
        <dbReference type="ARBA" id="ARBA00022737"/>
    </source>
</evidence>
<dbReference type="InterPro" id="IPR036291">
    <property type="entry name" value="NAD(P)-bd_dom_sf"/>
</dbReference>
<dbReference type="InterPro" id="IPR010071">
    <property type="entry name" value="AA_adenyl_dom"/>
</dbReference>
<dbReference type="InterPro" id="IPR009081">
    <property type="entry name" value="PP-bd_ACP"/>
</dbReference>
<dbReference type="Gene3D" id="3.30.559.30">
    <property type="entry name" value="Nonribosomal peptide synthetase, condensation domain"/>
    <property type="match status" value="1"/>
</dbReference>
<dbReference type="CDD" id="cd19545">
    <property type="entry name" value="FUM14_C_NRPS-like"/>
    <property type="match status" value="1"/>
</dbReference>
<dbReference type="Pfam" id="PF00668">
    <property type="entry name" value="Condensation"/>
    <property type="match status" value="1"/>
</dbReference>
<dbReference type="Gene3D" id="3.30.300.30">
    <property type="match status" value="2"/>
</dbReference>
<evidence type="ECO:0000313" key="9">
    <source>
        <dbReference type="Proteomes" id="UP000215289"/>
    </source>
</evidence>
<dbReference type="OrthoDB" id="416786at2759"/>
<evidence type="ECO:0000256" key="2">
    <source>
        <dbReference type="ARBA" id="ARBA00022553"/>
    </source>
</evidence>
<dbReference type="PANTHER" id="PTHR45527">
    <property type="entry name" value="NONRIBOSOMAL PEPTIDE SYNTHETASE"/>
    <property type="match status" value="1"/>
</dbReference>
<dbReference type="Gene3D" id="1.10.1200.10">
    <property type="entry name" value="ACP-like"/>
    <property type="match status" value="2"/>
</dbReference>
<dbReference type="InterPro" id="IPR020845">
    <property type="entry name" value="AMP-binding_CS"/>
</dbReference>
<keyword evidence="9" id="KW-1185">Reference proteome</keyword>
<accession>A0A421D5R7</accession>
<protein>
    <recommendedName>
        <fullName evidence="7">Carrier domain-containing protein</fullName>
    </recommendedName>
</protein>
<sequence>MEHMRSIINSDTDGKGPSPSQHGPRLTIFLPSPSLCKAIRKEVNAEMLPPTEVLRLHCTRRSSTEFEIRARFNEALGTSPQAERLLDQFAFIMRQLVTRPKVQDLSTTDLLPSSDRTQLLAWNNAARACEIKECLHLQFMSRALENGGGIAAVTTDSILTYAQLDDQSSRLAAHLTSRYTIQGAVVPILFEKSNWAIVSILAVLKAGGACACMCVSHPNQYLSRITTRVQAPVVLASPAQAPRLTETNGAPLEVVFSETLAALPMCSESWRPAKTKPEDIAFVLFTSGSTGQPKGILLSHRALATTIAHHGRASRVGAQPRTVQFSSYAFDMAIYDIFHALTRGGTVCTPSEQERLDDLAAFVQRHKVTWAFFTPTVLRNYRPADFPCIETIGVGGEVVGTDLVRLWGTRLQIMYGPSEVTPCAVGPVNPEGWIPGTIGFPVGCCGWITRPDDVQQLASIGAVGELLIEGPIVANGYLNEPTKSREAFIPAPSWRATFPIPLRGPFFRTNDLVQYNDDGSMRFVSRKDATKKINGQRVDIDAIEYVLREMEPSYDIAVETARLTGTRTDEALVAFLSPKSATKSRWSDKSLQSFPQADAVCKKLRQRLPRYMVPKFIILVPQMPTTPTGKIDKKKMLASVARYSHSELAQLPGDHTRDSVAGRPTTSREIQLSTLVASITGLPMESIDMDQGFIHTGGDSLTALQLVTLARQNEIHLSVTDLLRPEVTLRKLCLQTSSPNQQELLAAPVPGPFVLLGTEIHELQQLARQQCGISATEIEDIYPCTPIQEALLVTLETQSEAYMDRFIFKLPPSTDLSRVVDAWDQVVACTSILRTRLIRSASGCFQVVTRPTPLPLHRYSSQEQYMAEDAAMTTGIGTALVRFSSIQGRKNGTDCEQFALSIHHAVYDGWSMGRMLQRAESAYAGIALDHSPFSHFVQHLQSTDQTQEALFWRSKFSRVDAVIFPELPTKTTTISHASAHLSYQHSGHLQRSGGFTAATRIYLAWALLLSLYTNRADVVYGISSNGRMASLPGIHDVIGPTLATIPLHTRVDLTMPVRQALETLQSTVVDTIPFEHTGVHRIAQLSPEARKACAFQNLVVIQPPDSMVDSKLFGSCEQRLGVAGHYPGYPLVLLCSPMSDNQWQLEFLLDEQVVSRLEGERLLRQFSHLLSQVNDQQELPLGQLQWLSEMDECQLRDQSSHTLSMPPTTIHGMISEHVKMRATETAVCGWDGEFTYKEIDFLSTKIARELNMVGIRRGTTVPIWLERSRWVVVAMIGVMKSGAAFVLLDQDAPQQRNLDICTAVQAKWIVASRHGMQTSRNLARMVYVVGDQEIAADNSQQHYEESVLPDDLLYVVFTSGSTGKPKGVEIEHTSYCAAVLAQRRALHIGSGTRVLQLSSYAFDSFAVEILTTLASGGCVCIPSDQEIANGLGHAIERYGAEWMCTTPSVLRLLSPDAAPCLKTVVAVGESMLPSQVALWQPHVRLLCGYGPSECCTGAAVHPIQTAATDPRIIGTGMGCALWVVHPDDHDVLLPLGAVGELLIQGPIVGRGYLNDPEKTKCAFLETTTWASSFLPAGSPGRFYKTGDLARMNADGTCLFLGRKDLQVKLRGQRLDIPEVERHLREALGGVGRVVMADLIRPGGASDAHPTLVAMIQMSGEPVCAGDSSVNFGSCSTEMVHRMRDAEERMMATLPSVMIPSFWLQVDQMPLTISGKIDRRKIRSAASALTGDELAALNCLRRRDTAASLDATEQTAWEISQLTFEILSKRFDADSSQVVGQDVILSRLGLDSIDMMALSQAINTRFHVRISIRDLSRTALSVRALARLVAAAPEGAIKQEEKETFDLRKEVQSLCARVDCINDAAKQKTKQSSARSLRHRRVFLTGATGFLGTHILKGLVEDPRVGHVTVLVRSQSDEVAIAQLVAAARIARWWKEQYRSMITVWRGCLSKPRLGLSAHQWNILAGSEWPQGFDAVIHSGAVVHWGQDYQSLKEVNVMSTLRIVEALSVADHPVAFTYVSALLPSTKGTETDDEVLDQLSQADGYSKTKFVSEVIIRRAIQHVGCQHIRASIVRPGFIIGSTEAGVANIGDYLWRVVGSAIACGLYNKDDKEDSLIFLSPADLVASLVIRACISFGGAPGPSASSADPVISIRNGLSVRDFWDAVKLGCPFPLQPCDGQRWLQTVREDMNRAGKTHPLWPVFHFLEIDNGCIGFPQAQEDGQCHCNWQCPMMVSILQSTVVKNIQYLLSVGYVDEQTRQLNGQPPDTFRRGVLY</sequence>
<dbReference type="InterPro" id="IPR042099">
    <property type="entry name" value="ANL_N_sf"/>
</dbReference>
<dbReference type="GO" id="GO:0016874">
    <property type="term" value="F:ligase activity"/>
    <property type="evidence" value="ECO:0007669"/>
    <property type="project" value="UniProtKB-KW"/>
</dbReference>
<dbReference type="InterPro" id="IPR010080">
    <property type="entry name" value="Thioester_reductase-like_dom"/>
</dbReference>
<reference evidence="8 9" key="1">
    <citation type="submission" date="2018-08" db="EMBL/GenBank/DDBJ databases">
        <title>Draft genome sequences of two Aspergillus turcosus clinical strains isolated from bronchoalveolar lavage fluid: one azole-susceptible and the other azole-resistant.</title>
        <authorList>
            <person name="Parent-Michaud M."/>
            <person name="Dufresne P.J."/>
            <person name="Fournier E."/>
            <person name="Martineau C."/>
            <person name="Moreira S."/>
            <person name="Perkins V."/>
            <person name="De Repentigny L."/>
            <person name="Dufresne S.F."/>
        </authorList>
    </citation>
    <scope>NUCLEOTIDE SEQUENCE [LARGE SCALE GENOMIC DNA]</scope>
    <source>
        <strain evidence="8">HMR AF 1038</strain>
    </source>
</reference>
<gene>
    <name evidence="8" type="ORF">CFD26_103941</name>
</gene>
<dbReference type="NCBIfam" id="TIGR01733">
    <property type="entry name" value="AA-adenyl-dom"/>
    <property type="match status" value="1"/>
</dbReference>
<comment type="similarity">
    <text evidence="5">Belongs to the NRP synthetase family.</text>
</comment>
<dbReference type="GO" id="GO:0031177">
    <property type="term" value="F:phosphopantetheine binding"/>
    <property type="evidence" value="ECO:0007669"/>
    <property type="project" value="TreeGrafter"/>
</dbReference>
<dbReference type="STRING" id="1245748.A0A421D5R7"/>
<dbReference type="PROSITE" id="PS00012">
    <property type="entry name" value="PHOSPHOPANTETHEINE"/>
    <property type="match status" value="2"/>
</dbReference>
<dbReference type="FunFam" id="3.30.300.30:FF:000015">
    <property type="entry name" value="Nonribosomal peptide synthase SidD"/>
    <property type="match status" value="2"/>
</dbReference>
<dbReference type="PROSITE" id="PS50075">
    <property type="entry name" value="CARRIER"/>
    <property type="match status" value="2"/>
</dbReference>
<dbReference type="Proteomes" id="UP000215289">
    <property type="component" value="Unassembled WGS sequence"/>
</dbReference>
<evidence type="ECO:0000256" key="5">
    <source>
        <dbReference type="ARBA" id="ARBA00029454"/>
    </source>
</evidence>
<dbReference type="NCBIfam" id="TIGR01746">
    <property type="entry name" value="Thioester-redct"/>
    <property type="match status" value="1"/>
</dbReference>
<keyword evidence="1" id="KW-0596">Phosphopantetheine</keyword>
<dbReference type="PANTHER" id="PTHR45527:SF16">
    <property type="entry name" value="NONRIBOSOMAL PEPTIDE SYNTHASE ATNA-RELATED"/>
    <property type="match status" value="1"/>
</dbReference>
<dbReference type="InterPro" id="IPR045851">
    <property type="entry name" value="AMP-bd_C_sf"/>
</dbReference>
<dbReference type="GO" id="GO:0005737">
    <property type="term" value="C:cytoplasm"/>
    <property type="evidence" value="ECO:0007669"/>
    <property type="project" value="TreeGrafter"/>
</dbReference>
<organism evidence="8 9">
    <name type="scientific">Aspergillus turcosus</name>
    <dbReference type="NCBI Taxonomy" id="1245748"/>
    <lineage>
        <taxon>Eukaryota</taxon>
        <taxon>Fungi</taxon>
        <taxon>Dikarya</taxon>
        <taxon>Ascomycota</taxon>
        <taxon>Pezizomycotina</taxon>
        <taxon>Eurotiomycetes</taxon>
        <taxon>Eurotiomycetidae</taxon>
        <taxon>Eurotiales</taxon>
        <taxon>Aspergillaceae</taxon>
        <taxon>Aspergillus</taxon>
        <taxon>Aspergillus subgen. Fumigati</taxon>
    </lineage>
</organism>
<evidence type="ECO:0000313" key="8">
    <source>
        <dbReference type="EMBL" id="RLL97461.1"/>
    </source>
</evidence>
<dbReference type="EMBL" id="NIDN02000077">
    <property type="protein sequence ID" value="RLL97461.1"/>
    <property type="molecule type" value="Genomic_DNA"/>
</dbReference>
<dbReference type="Gene3D" id="3.30.559.10">
    <property type="entry name" value="Chloramphenicol acetyltransferase-like domain"/>
    <property type="match status" value="1"/>
</dbReference>
<dbReference type="SUPFAM" id="SSF52777">
    <property type="entry name" value="CoA-dependent acyltransferases"/>
    <property type="match status" value="2"/>
</dbReference>
<feature type="region of interest" description="Disordered" evidence="6">
    <location>
        <begin position="1"/>
        <end position="26"/>
    </location>
</feature>
<keyword evidence="3" id="KW-0436">Ligase</keyword>
<dbReference type="Pfam" id="PF07993">
    <property type="entry name" value="NAD_binding_4"/>
    <property type="match status" value="1"/>
</dbReference>
<dbReference type="InterPro" id="IPR025110">
    <property type="entry name" value="AMP-bd_C"/>
</dbReference>
<dbReference type="GO" id="GO:0044550">
    <property type="term" value="P:secondary metabolite biosynthetic process"/>
    <property type="evidence" value="ECO:0007669"/>
    <property type="project" value="TreeGrafter"/>
</dbReference>
<dbReference type="Pfam" id="PF00550">
    <property type="entry name" value="PP-binding"/>
    <property type="match status" value="2"/>
</dbReference>
<dbReference type="PROSITE" id="PS00455">
    <property type="entry name" value="AMP_BINDING"/>
    <property type="match status" value="2"/>
</dbReference>
<dbReference type="FunFam" id="3.40.50.12780:FF:000014">
    <property type="entry name" value="Nonribosomal peptide synthetase 1"/>
    <property type="match status" value="1"/>
</dbReference>
<dbReference type="InterPro" id="IPR006162">
    <property type="entry name" value="Ppantetheine_attach_site"/>
</dbReference>
<dbReference type="Pfam" id="PF13193">
    <property type="entry name" value="AMP-binding_C"/>
    <property type="match status" value="1"/>
</dbReference>
<feature type="domain" description="Carrier" evidence="7">
    <location>
        <begin position="663"/>
        <end position="740"/>
    </location>
</feature>
<evidence type="ECO:0000256" key="6">
    <source>
        <dbReference type="SAM" id="MobiDB-lite"/>
    </source>
</evidence>
<dbReference type="InterPro" id="IPR001242">
    <property type="entry name" value="Condensation_dom"/>
</dbReference>
<evidence type="ECO:0000256" key="3">
    <source>
        <dbReference type="ARBA" id="ARBA00022598"/>
    </source>
</evidence>
<comment type="caution">
    <text evidence="8">The sequence shown here is derived from an EMBL/GenBank/DDBJ whole genome shotgun (WGS) entry which is preliminary data.</text>
</comment>
<name>A0A421D5R7_9EURO</name>
<evidence type="ECO:0000259" key="7">
    <source>
        <dbReference type="PROSITE" id="PS50075"/>
    </source>
</evidence>
<dbReference type="InterPro" id="IPR036736">
    <property type="entry name" value="ACP-like_sf"/>
</dbReference>
<dbReference type="Pfam" id="PF00501">
    <property type="entry name" value="AMP-binding"/>
    <property type="match status" value="2"/>
</dbReference>
<keyword evidence="2" id="KW-0597">Phosphoprotein</keyword>
<dbReference type="CDD" id="cd05918">
    <property type="entry name" value="A_NRPS_SidN3_like"/>
    <property type="match status" value="2"/>
</dbReference>
<dbReference type="Gene3D" id="3.40.50.12780">
    <property type="entry name" value="N-terminal domain of ligase-like"/>
    <property type="match status" value="2"/>
</dbReference>
<dbReference type="SUPFAM" id="SSF56801">
    <property type="entry name" value="Acetyl-CoA synthetase-like"/>
    <property type="match status" value="2"/>
</dbReference>
<feature type="domain" description="Carrier" evidence="7">
    <location>
        <begin position="1756"/>
        <end position="1832"/>
    </location>
</feature>